<dbReference type="EMBL" id="LCMG01000002">
    <property type="protein sequence ID" value="KKU34277.1"/>
    <property type="molecule type" value="Genomic_DNA"/>
</dbReference>
<name>A0A0G1PNM8_9BACT</name>
<comment type="caution">
    <text evidence="1">The sequence shown here is derived from an EMBL/GenBank/DDBJ whole genome shotgun (WGS) entry which is preliminary data.</text>
</comment>
<gene>
    <name evidence="1" type="ORF">UX45_C0002G0074</name>
</gene>
<evidence type="ECO:0000313" key="1">
    <source>
        <dbReference type="EMBL" id="KKU34277.1"/>
    </source>
</evidence>
<sequence>MSNPRLSFFRRLFSFRSLLLINVGVIGFLCLSLGREFVRQMDIQYNLFKLQEEVATLGQYHAELEDLYTSIQTVSYMEREARLKLGMQKPGEQVVVVQDSLQALAGEGERETGVEETMAQIAAGTMVADYYSNIKKWWFYFFDPYRFDTLKQTYDAML</sequence>
<proteinExistence type="predicted"/>
<organism evidence="1 2">
    <name type="scientific">Candidatus Uhrbacteria bacterium GW2011_GWF2_46_218</name>
    <dbReference type="NCBI Taxonomy" id="1619001"/>
    <lineage>
        <taxon>Bacteria</taxon>
        <taxon>Candidatus Uhriibacteriota</taxon>
    </lineage>
</organism>
<accession>A0A0G1PNM8</accession>
<reference evidence="1 2" key="1">
    <citation type="journal article" date="2015" name="Nature">
        <title>rRNA introns, odd ribosomes, and small enigmatic genomes across a large radiation of phyla.</title>
        <authorList>
            <person name="Brown C.T."/>
            <person name="Hug L.A."/>
            <person name="Thomas B.C."/>
            <person name="Sharon I."/>
            <person name="Castelle C.J."/>
            <person name="Singh A."/>
            <person name="Wilkins M.J."/>
            <person name="Williams K.H."/>
            <person name="Banfield J.F."/>
        </authorList>
    </citation>
    <scope>NUCLEOTIDE SEQUENCE [LARGE SCALE GENOMIC DNA]</scope>
</reference>
<protein>
    <submittedName>
        <fullName evidence="1">Putative membrane protein</fullName>
    </submittedName>
</protein>
<dbReference type="Proteomes" id="UP000034705">
    <property type="component" value="Unassembled WGS sequence"/>
</dbReference>
<dbReference type="InterPro" id="IPR007060">
    <property type="entry name" value="FtsL/DivIC"/>
</dbReference>
<dbReference type="AlphaFoldDB" id="A0A0G1PNM8"/>
<dbReference type="Pfam" id="PF04977">
    <property type="entry name" value="DivIC"/>
    <property type="match status" value="1"/>
</dbReference>
<evidence type="ECO:0000313" key="2">
    <source>
        <dbReference type="Proteomes" id="UP000034705"/>
    </source>
</evidence>